<evidence type="ECO:0000256" key="1">
    <source>
        <dbReference type="SAM" id="MobiDB-lite"/>
    </source>
</evidence>
<protein>
    <submittedName>
        <fullName evidence="2">Uncharacterized protein</fullName>
    </submittedName>
</protein>
<evidence type="ECO:0000313" key="3">
    <source>
        <dbReference type="Proteomes" id="UP000574390"/>
    </source>
</evidence>
<feature type="non-terminal residue" evidence="2">
    <location>
        <position position="221"/>
    </location>
</feature>
<feature type="non-terminal residue" evidence="2">
    <location>
        <position position="1"/>
    </location>
</feature>
<organism evidence="2 3">
    <name type="scientific">Perkinsus olseni</name>
    <name type="common">Perkinsus atlanticus</name>
    <dbReference type="NCBI Taxonomy" id="32597"/>
    <lineage>
        <taxon>Eukaryota</taxon>
        <taxon>Sar</taxon>
        <taxon>Alveolata</taxon>
        <taxon>Perkinsozoa</taxon>
        <taxon>Perkinsea</taxon>
        <taxon>Perkinsida</taxon>
        <taxon>Perkinsidae</taxon>
        <taxon>Perkinsus</taxon>
    </lineage>
</organism>
<sequence length="221" mass="24218">GTTYFGGRYDTETADGLFGVQEAYKPEKLEGPMRMDGGSVYSDSSWGETVDRFGQVNDKHIPESRQRQGSEATNKEEKVFDEESSDAPGFGVAVGERSDEELDKVIGHLGTAKSDVGNRSTVSDMKDTGADEVARMSIKPIPVIDIIPETNPADWDPNDFKAAFFAREQHATVKASAVTKATTVKAKYLEGIEVGRVRNDVSWTVKKLEGRRYPGDGKYAL</sequence>
<proteinExistence type="predicted"/>
<accession>A0A7J6RB09</accession>
<comment type="caution">
    <text evidence="2">The sequence shown here is derived from an EMBL/GenBank/DDBJ whole genome shotgun (WGS) entry which is preliminary data.</text>
</comment>
<dbReference type="Proteomes" id="UP000574390">
    <property type="component" value="Unassembled WGS sequence"/>
</dbReference>
<name>A0A7J6RB09_PEROL</name>
<feature type="region of interest" description="Disordered" evidence="1">
    <location>
        <begin position="54"/>
        <end position="91"/>
    </location>
</feature>
<evidence type="ECO:0000313" key="2">
    <source>
        <dbReference type="EMBL" id="KAF4718019.1"/>
    </source>
</evidence>
<reference evidence="2 3" key="1">
    <citation type="submission" date="2020-04" db="EMBL/GenBank/DDBJ databases">
        <title>Perkinsus olseni comparative genomics.</title>
        <authorList>
            <person name="Bogema D.R."/>
        </authorList>
    </citation>
    <scope>NUCLEOTIDE SEQUENCE [LARGE SCALE GENOMIC DNA]</scope>
    <source>
        <strain evidence="2">ATCC PRA-205</strain>
    </source>
</reference>
<dbReference type="EMBL" id="JABANM010023355">
    <property type="protein sequence ID" value="KAF4718019.1"/>
    <property type="molecule type" value="Genomic_DNA"/>
</dbReference>
<feature type="compositionally biased region" description="Basic and acidic residues" evidence="1">
    <location>
        <begin position="57"/>
        <end position="78"/>
    </location>
</feature>
<dbReference type="AlphaFoldDB" id="A0A7J6RB09"/>
<gene>
    <name evidence="2" type="ORF">FOZ62_013193</name>
</gene>